<feature type="non-terminal residue" evidence="2">
    <location>
        <position position="72"/>
    </location>
</feature>
<name>A0A4R3W074_9SPHI</name>
<sequence>MLAKKKTTNQSSFFFTLEDTLSHKHPLYILANRVDWQLFETEFSPLYCQDNGRPAKPIRLMVGLLILKHIRN</sequence>
<accession>A0A4R3W074</accession>
<evidence type="ECO:0000259" key="1">
    <source>
        <dbReference type="Pfam" id="PF05598"/>
    </source>
</evidence>
<feature type="domain" description="Transposase InsH N-terminal" evidence="1">
    <location>
        <begin position="16"/>
        <end position="72"/>
    </location>
</feature>
<evidence type="ECO:0000313" key="2">
    <source>
        <dbReference type="EMBL" id="TCV14098.1"/>
    </source>
</evidence>
<dbReference type="InterPro" id="IPR008490">
    <property type="entry name" value="Transposase_InsH_N"/>
</dbReference>
<proteinExistence type="predicted"/>
<reference evidence="2 3" key="1">
    <citation type="submission" date="2019-03" db="EMBL/GenBank/DDBJ databases">
        <title>Genomic Encyclopedia of Type Strains, Phase IV (KMG-IV): sequencing the most valuable type-strain genomes for metagenomic binning, comparative biology and taxonomic classification.</title>
        <authorList>
            <person name="Goeker M."/>
        </authorList>
    </citation>
    <scope>NUCLEOTIDE SEQUENCE [LARGE SCALE GENOMIC DNA]</scope>
    <source>
        <strain evidence="2 3">DSM 22362</strain>
    </source>
</reference>
<organism evidence="2 3">
    <name type="scientific">Sphingobacterium alimentarium</name>
    <dbReference type="NCBI Taxonomy" id="797292"/>
    <lineage>
        <taxon>Bacteria</taxon>
        <taxon>Pseudomonadati</taxon>
        <taxon>Bacteroidota</taxon>
        <taxon>Sphingobacteriia</taxon>
        <taxon>Sphingobacteriales</taxon>
        <taxon>Sphingobacteriaceae</taxon>
        <taxon>Sphingobacterium</taxon>
    </lineage>
</organism>
<gene>
    <name evidence="2" type="ORF">EDC17_10161</name>
</gene>
<protein>
    <recommendedName>
        <fullName evidence="1">Transposase InsH N-terminal domain-containing protein</fullName>
    </recommendedName>
</protein>
<dbReference type="AlphaFoldDB" id="A0A4R3W074"/>
<dbReference type="EMBL" id="SMBZ01000016">
    <property type="protein sequence ID" value="TCV14098.1"/>
    <property type="molecule type" value="Genomic_DNA"/>
</dbReference>
<evidence type="ECO:0000313" key="3">
    <source>
        <dbReference type="Proteomes" id="UP000295197"/>
    </source>
</evidence>
<comment type="caution">
    <text evidence="2">The sequence shown here is derived from an EMBL/GenBank/DDBJ whole genome shotgun (WGS) entry which is preliminary data.</text>
</comment>
<dbReference type="Pfam" id="PF05598">
    <property type="entry name" value="DUF772"/>
    <property type="match status" value="1"/>
</dbReference>
<keyword evidence="3" id="KW-1185">Reference proteome</keyword>
<dbReference type="Proteomes" id="UP000295197">
    <property type="component" value="Unassembled WGS sequence"/>
</dbReference>